<reference evidence="2" key="1">
    <citation type="submission" date="2021-11" db="EMBL/GenBank/DDBJ databases">
        <title>Vibrio ZSDE26 sp. nov. and Vibrio ZSDZ34 sp. nov., isolated from coastal seawater in Qingdao.</title>
        <authorList>
            <person name="Zhang P."/>
        </authorList>
    </citation>
    <scope>NUCLEOTIDE SEQUENCE</scope>
    <source>
        <strain evidence="2">ZSDE26</strain>
    </source>
</reference>
<gene>
    <name evidence="2" type="ORF">KP803_08205</name>
</gene>
<keyword evidence="3" id="KW-1185">Reference proteome</keyword>
<name>A0A9X2BKV0_9VIBR</name>
<organism evidence="2 3">
    <name type="scientific">Vibrio amylolyticus</name>
    <dbReference type="NCBI Taxonomy" id="2847292"/>
    <lineage>
        <taxon>Bacteria</taxon>
        <taxon>Pseudomonadati</taxon>
        <taxon>Pseudomonadota</taxon>
        <taxon>Gammaproteobacteria</taxon>
        <taxon>Vibrionales</taxon>
        <taxon>Vibrionaceae</taxon>
        <taxon>Vibrio</taxon>
    </lineage>
</organism>
<dbReference type="EMBL" id="JAJHVV010000004">
    <property type="protein sequence ID" value="MCK6263258.1"/>
    <property type="molecule type" value="Genomic_DNA"/>
</dbReference>
<proteinExistence type="predicted"/>
<protein>
    <submittedName>
        <fullName evidence="2">Aldo/keto reductase</fullName>
    </submittedName>
</protein>
<evidence type="ECO:0000313" key="3">
    <source>
        <dbReference type="Proteomes" id="UP001139559"/>
    </source>
</evidence>
<dbReference type="InterPro" id="IPR003329">
    <property type="entry name" value="Cytidylyl_trans"/>
</dbReference>
<dbReference type="PANTHER" id="PTHR43312">
    <property type="entry name" value="D-THREO-ALDOSE 1-DEHYDROGENASE"/>
    <property type="match status" value="1"/>
</dbReference>
<dbReference type="Pfam" id="PF02348">
    <property type="entry name" value="CTP_transf_3"/>
    <property type="match status" value="1"/>
</dbReference>
<comment type="caution">
    <text evidence="2">The sequence shown here is derived from an EMBL/GenBank/DDBJ whole genome shotgun (WGS) entry which is preliminary data.</text>
</comment>
<dbReference type="Proteomes" id="UP001139559">
    <property type="component" value="Unassembled WGS sequence"/>
</dbReference>
<dbReference type="SUPFAM" id="SSF51430">
    <property type="entry name" value="NAD(P)-linked oxidoreductase"/>
    <property type="match status" value="1"/>
</dbReference>
<evidence type="ECO:0000313" key="2">
    <source>
        <dbReference type="EMBL" id="MCK6263258.1"/>
    </source>
</evidence>
<dbReference type="InterPro" id="IPR053135">
    <property type="entry name" value="AKR2_Oxidoreductase"/>
</dbReference>
<dbReference type="RefSeq" id="WP_248008345.1">
    <property type="nucleotide sequence ID" value="NZ_JAJHVV010000004.1"/>
</dbReference>
<dbReference type="InterPro" id="IPR029044">
    <property type="entry name" value="Nucleotide-diphossugar_trans"/>
</dbReference>
<sequence length="543" mass="61292">MIKSKVVICIQARTNSSRLPGKVLLPVCGLPLSVLAAKRAGYQSSYDTRVLISEENSDDYLASVLEQHGVLYYRGDLNNVLKRFVDALSAENDQTIVVRLTADNVFPDSRFIENIVSYFESNEFEYVCANGDSSELPYGLSAEVMRVHHLRKALVHANDNFDLEHVTPYIRRQYGEHFYKSLNLKNSFSRLRCTVDNLDDYLKITDIFSSCSDPIGASVEWLCNELLDKFPIKKSTNKLVLGTAQLGLAYGINNKTGKPDSHSASNLLSTAARLGVYYIDTARTYGDSEKVIGSWLQKGWQGRCKVITKLGTLEELNERSSTRLVSAAVEASLSQSCLSLGLNRIDVLMLHRTEHLYQFDGAVLKKLNIFKSIGVITNLGVSVQSPQELFIALQHKDVDFIQLPYNLFDHRWSEAITKIREEKKHRKITIHVRSVLLQGLLVSDCPKLWARANVDFDTSKQAVTWLTNQTKKYGYSSIYELCISYVNSLDWVDGIVVGCENLHQIKSNIEAINLECSNREYPLRNLTPPFSLSENTLNPALWK</sequence>
<dbReference type="Pfam" id="PF00248">
    <property type="entry name" value="Aldo_ket_red"/>
    <property type="match status" value="1"/>
</dbReference>
<dbReference type="CDD" id="cd19097">
    <property type="entry name" value="AKR_unchar"/>
    <property type="match status" value="1"/>
</dbReference>
<dbReference type="Gene3D" id="3.90.550.10">
    <property type="entry name" value="Spore Coat Polysaccharide Biosynthesis Protein SpsA, Chain A"/>
    <property type="match status" value="1"/>
</dbReference>
<dbReference type="InterPro" id="IPR023210">
    <property type="entry name" value="NADP_OxRdtase_dom"/>
</dbReference>
<dbReference type="SUPFAM" id="SSF53448">
    <property type="entry name" value="Nucleotide-diphospho-sugar transferases"/>
    <property type="match status" value="1"/>
</dbReference>
<dbReference type="Gene3D" id="3.20.20.100">
    <property type="entry name" value="NADP-dependent oxidoreductase domain"/>
    <property type="match status" value="1"/>
</dbReference>
<dbReference type="AlphaFoldDB" id="A0A9X2BKV0"/>
<dbReference type="InterPro" id="IPR036812">
    <property type="entry name" value="NAD(P)_OxRdtase_dom_sf"/>
</dbReference>
<feature type="domain" description="NADP-dependent oxidoreductase" evidence="1">
    <location>
        <begin position="238"/>
        <end position="520"/>
    </location>
</feature>
<dbReference type="PANTHER" id="PTHR43312:SF1">
    <property type="entry name" value="NADP-DEPENDENT OXIDOREDUCTASE DOMAIN-CONTAINING PROTEIN"/>
    <property type="match status" value="1"/>
</dbReference>
<accession>A0A9X2BKV0</accession>
<evidence type="ECO:0000259" key="1">
    <source>
        <dbReference type="Pfam" id="PF00248"/>
    </source>
</evidence>